<reference evidence="3" key="1">
    <citation type="submission" date="2016-10" db="EMBL/GenBank/DDBJ databases">
        <title>Novel effectors identified in the apoplast of Cladosporium fulvum-infected tomato.</title>
        <authorList>
            <person name="Mesarich C.H."/>
            <person name="de Wit P.J.G.M."/>
        </authorList>
    </citation>
    <scope>NUCLEOTIDE SEQUENCE</scope>
    <source>
        <strain evidence="3">0WU</strain>
    </source>
</reference>
<feature type="compositionally biased region" description="Basic and acidic residues" evidence="1">
    <location>
        <begin position="152"/>
        <end position="166"/>
    </location>
</feature>
<dbReference type="Proteomes" id="UP000756132">
    <property type="component" value="Chromosome 10"/>
</dbReference>
<feature type="region of interest" description="Disordered" evidence="1">
    <location>
        <begin position="128"/>
        <end position="197"/>
    </location>
</feature>
<gene>
    <name evidence="3" type="primary">CE43</name>
    <name evidence="4" type="ORF">CLAFUR5_11716</name>
</gene>
<evidence type="ECO:0000313" key="4">
    <source>
        <dbReference type="EMBL" id="UJO22849.1"/>
    </source>
</evidence>
<proteinExistence type="predicted"/>
<sequence>MKTAFITIFSLCAAFGLAAPANDEYDAANALVARDGGEESTCCGGSGWAGYDETAENGKKSGKQHKKINEREAEAEVELVTPNVLALRWVDSAPKREAELEARDGGEESTCCGGGGWFGYDETAEDKKHAKVDGKHEAGKNHKPVQPVQEEAAEKREAAIEARSPDGGEESTCCGGSGWAGYDETAEDKKKHKHVHE</sequence>
<dbReference type="EMBL" id="CP090172">
    <property type="protein sequence ID" value="UJO22849.1"/>
    <property type="molecule type" value="Genomic_DNA"/>
</dbReference>
<dbReference type="EMBL" id="KX943075">
    <property type="protein sequence ID" value="AQA29246.1"/>
    <property type="molecule type" value="Genomic_DNA"/>
</dbReference>
<name>A0A1P8YXL4_PASFU</name>
<evidence type="ECO:0000313" key="5">
    <source>
        <dbReference type="Proteomes" id="UP000756132"/>
    </source>
</evidence>
<protein>
    <submittedName>
        <fullName evidence="3">Putative effector 43</fullName>
    </submittedName>
</protein>
<feature type="chain" id="PRO_5040671804" evidence="2">
    <location>
        <begin position="19"/>
        <end position="197"/>
    </location>
</feature>
<accession>A0A1P8YXL4</accession>
<evidence type="ECO:0000256" key="1">
    <source>
        <dbReference type="SAM" id="MobiDB-lite"/>
    </source>
</evidence>
<keyword evidence="2" id="KW-0732">Signal</keyword>
<reference evidence="4" key="2">
    <citation type="submission" date="2021-12" db="EMBL/GenBank/DDBJ databases">
        <authorList>
            <person name="Zaccaron A."/>
            <person name="Stergiopoulos I."/>
        </authorList>
    </citation>
    <scope>NUCLEOTIDE SEQUENCE</scope>
    <source>
        <strain evidence="4">Race5_Kim</strain>
    </source>
</reference>
<keyword evidence="5" id="KW-1185">Reference proteome</keyword>
<feature type="compositionally biased region" description="Basic and acidic residues" evidence="1">
    <location>
        <begin position="128"/>
        <end position="140"/>
    </location>
</feature>
<reference evidence="4" key="3">
    <citation type="journal article" date="2022" name="Microb. Genom.">
        <title>A chromosome-scale genome assembly of the tomato pathogen Cladosporium fulvum reveals a compartmentalized genome architecture and the presence of a dispensable chromosome.</title>
        <authorList>
            <person name="Zaccaron A.Z."/>
            <person name="Chen L.H."/>
            <person name="Samaras A."/>
            <person name="Stergiopoulos I."/>
        </authorList>
    </citation>
    <scope>NUCLEOTIDE SEQUENCE</scope>
    <source>
        <strain evidence="4">Race5_Kim</strain>
    </source>
</reference>
<evidence type="ECO:0000313" key="3">
    <source>
        <dbReference type="EMBL" id="AQA29246.1"/>
    </source>
</evidence>
<organism evidence="3">
    <name type="scientific">Passalora fulva</name>
    <name type="common">Tomato leaf mold</name>
    <name type="synonym">Cladosporium fulvum</name>
    <dbReference type="NCBI Taxonomy" id="5499"/>
    <lineage>
        <taxon>Eukaryota</taxon>
        <taxon>Fungi</taxon>
        <taxon>Dikarya</taxon>
        <taxon>Ascomycota</taxon>
        <taxon>Pezizomycotina</taxon>
        <taxon>Dothideomycetes</taxon>
        <taxon>Dothideomycetidae</taxon>
        <taxon>Mycosphaerellales</taxon>
        <taxon>Mycosphaerellaceae</taxon>
        <taxon>Fulvia</taxon>
    </lineage>
</organism>
<dbReference type="AlphaFoldDB" id="A0A1P8YXL4"/>
<evidence type="ECO:0000256" key="2">
    <source>
        <dbReference type="SAM" id="SignalP"/>
    </source>
</evidence>
<feature type="signal peptide" evidence="2">
    <location>
        <begin position="1"/>
        <end position="18"/>
    </location>
</feature>